<accession>A0A6P9EFE8</accession>
<dbReference type="PANTHER" id="PTHR47186">
    <property type="entry name" value="LEUCINE-RICH REPEAT-CONTAINING PROTEIN 57"/>
    <property type="match status" value="1"/>
</dbReference>
<protein>
    <submittedName>
        <fullName evidence="3 4">Disease resistance protein RPP2B-like</fullName>
    </submittedName>
</protein>
<sequence>MEYLCCISLFDTPIKELPSSIGYLTPALKELLLGPCTKLMCLPSSIHQLQNLKVICLSVCKDLMRLPISVSHLQHLKSLSIENFTNLAKEEIGLSFGNTSGLEHSQITLSRTIRRSEPESSAEIRRELLSSLYWYLDDFSFYSSSTLQEFDLSWSAVVSLPRRMKIYVELRILRLCHCEKLQEILHLPPNIQELYVRECFSLERFPEVSTKFQFSTSCGLRELRWIDLFGCHKLVANIGSQVPKPSFVEKHIQDHSCGIIFPGNKIQDWFSHTKEISNGDDSCELDISGPLYLEEIIGIVFCAILGSDPDYHLEPFSGICVSINGNMLVEARFYLYGGSDHVYLNYSFPECIEQLLRYPTGDNLRFRFYCDSYKVMFKSCGVHIIYKREEIENLTVGECSVDSSNGIQLSKRRRDDEDSNLEFNGYPQHKKRSQDLGNSNAT</sequence>
<keyword evidence="2" id="KW-1185">Reference proteome</keyword>
<evidence type="ECO:0000313" key="3">
    <source>
        <dbReference type="RefSeq" id="XP_035547004.1"/>
    </source>
</evidence>
<dbReference type="PANTHER" id="PTHR47186:SF63">
    <property type="entry name" value="C-JID DOMAIN-CONTAINING PROTEIN"/>
    <property type="match status" value="1"/>
</dbReference>
<dbReference type="Gene3D" id="3.80.10.10">
    <property type="entry name" value="Ribonuclease Inhibitor"/>
    <property type="match status" value="2"/>
</dbReference>
<dbReference type="KEGG" id="jre:108998351"/>
<gene>
    <name evidence="3 4" type="primary">LOC108998351</name>
</gene>
<dbReference type="AlphaFoldDB" id="A0A6P9EFE8"/>
<evidence type="ECO:0000313" key="4">
    <source>
        <dbReference type="RefSeq" id="XP_035547005.1"/>
    </source>
</evidence>
<dbReference type="Proteomes" id="UP000235220">
    <property type="component" value="Chromosome 6"/>
</dbReference>
<dbReference type="OrthoDB" id="1936883at2759"/>
<proteinExistence type="predicted"/>
<evidence type="ECO:0000256" key="1">
    <source>
        <dbReference type="SAM" id="MobiDB-lite"/>
    </source>
</evidence>
<evidence type="ECO:0000313" key="2">
    <source>
        <dbReference type="Proteomes" id="UP000235220"/>
    </source>
</evidence>
<organism evidence="2 4">
    <name type="scientific">Juglans regia</name>
    <name type="common">English walnut</name>
    <dbReference type="NCBI Taxonomy" id="51240"/>
    <lineage>
        <taxon>Eukaryota</taxon>
        <taxon>Viridiplantae</taxon>
        <taxon>Streptophyta</taxon>
        <taxon>Embryophyta</taxon>
        <taxon>Tracheophyta</taxon>
        <taxon>Spermatophyta</taxon>
        <taxon>Magnoliopsida</taxon>
        <taxon>eudicotyledons</taxon>
        <taxon>Gunneridae</taxon>
        <taxon>Pentapetalae</taxon>
        <taxon>rosids</taxon>
        <taxon>fabids</taxon>
        <taxon>Fagales</taxon>
        <taxon>Juglandaceae</taxon>
        <taxon>Juglans</taxon>
    </lineage>
</organism>
<dbReference type="InterPro" id="IPR032675">
    <property type="entry name" value="LRR_dom_sf"/>
</dbReference>
<reference evidence="3 4" key="1">
    <citation type="submission" date="2025-04" db="UniProtKB">
        <authorList>
            <consortium name="RefSeq"/>
        </authorList>
    </citation>
    <scope>IDENTIFICATION</scope>
    <source>
        <tissue evidence="3 4">Leaves</tissue>
    </source>
</reference>
<dbReference type="GeneID" id="108998351"/>
<dbReference type="RefSeq" id="XP_035547004.1">
    <property type="nucleotide sequence ID" value="XM_035691111.1"/>
</dbReference>
<name>A0A6P9EFE8_JUGRE</name>
<dbReference type="RefSeq" id="XP_035547005.1">
    <property type="nucleotide sequence ID" value="XM_035691112.1"/>
</dbReference>
<feature type="region of interest" description="Disordered" evidence="1">
    <location>
        <begin position="410"/>
        <end position="442"/>
    </location>
</feature>
<dbReference type="SUPFAM" id="SSF52047">
    <property type="entry name" value="RNI-like"/>
    <property type="match status" value="1"/>
</dbReference>